<sequence>MFKPKIIYGLKVNDEHLQVVRFEKNGKVLKAVAIRQVDLSGLLSGREKELEGGSTTEDVFGFEEQEEQLVGAAAAAASAKSNGDTLDTLEDLGFDLDGDEGSDSWTVGSENTQDDEMVTVVSALDRVFIEFNDKKINLAFVMPTGSTSWFTLSIPPDLKSQKQKAAYIEDRLSRVYNQQMPEPDTYKWVHTTDNKVLIGSCPDSILLLELLERLNYTRQQTYFLRACLPEEVALMQYVEVKNKKGEAEEQEGSSILIDFGVSSARITIIKNGIIQSAMPLIPRVNQVSAYANKVFSRMLMELEKGDVKFISEIIINDGIGAEELLMDIFESTFMSLPCKILKADQHERIETAPSLKQQVPPAIAGAVLAAWGKPSNLTQGMSFIPRHVQDRQKIFKLQWHGVMLLICIAAVPIVVNNLYHSTQFQLNDARREAELLQMQLFEARGIADTVREFDGRNAQLLRQLGEMEELGQGTRMWSTTLEMLHAGLPEIRSTWITSMQYSNNVLILEGTTMLRQNIPLVANLFYEAGVQQVSAVEIRDRQFYNFRIIVNRITRDPADFNPVVPPPPPRENTLAGGQQ</sequence>
<feature type="transmembrane region" description="Helical" evidence="2">
    <location>
        <begin position="399"/>
        <end position="419"/>
    </location>
</feature>
<evidence type="ECO:0000313" key="3">
    <source>
        <dbReference type="EMBL" id="AXI99776.1"/>
    </source>
</evidence>
<dbReference type="AlphaFoldDB" id="A0A345UH25"/>
<accession>A0A345UH25</accession>
<reference evidence="3 4" key="1">
    <citation type="submission" date="2018-03" db="EMBL/GenBank/DDBJ databases">
        <title>Phenotypic and genomic properties of Cyclonatronum proteinivorum gen. nov., sp. nov., a haloalkaliphilic bacteroidete from soda lakes possessing Na+-translocating rhodopsin.</title>
        <authorList>
            <person name="Toshchakov S.V."/>
            <person name="Korzhenkov A."/>
            <person name="Samarov N.I."/>
            <person name="Kublanov I.V."/>
            <person name="Muntyan M.S."/>
            <person name="Sorokin D.Y."/>
        </authorList>
    </citation>
    <scope>NUCLEOTIDE SEQUENCE [LARGE SCALE GENOMIC DNA]</scope>
    <source>
        <strain evidence="3 4">Omega</strain>
    </source>
</reference>
<dbReference type="Proteomes" id="UP000254808">
    <property type="component" value="Chromosome"/>
</dbReference>
<evidence type="ECO:0000256" key="2">
    <source>
        <dbReference type="SAM" id="Phobius"/>
    </source>
</evidence>
<keyword evidence="2" id="KW-0812">Transmembrane</keyword>
<keyword evidence="4" id="KW-1185">Reference proteome</keyword>
<dbReference type="KEGG" id="cprv:CYPRO_0491"/>
<gene>
    <name evidence="3" type="ORF">CYPRO_0491</name>
</gene>
<evidence type="ECO:0000256" key="1">
    <source>
        <dbReference type="SAM" id="MobiDB-lite"/>
    </source>
</evidence>
<name>A0A345UH25_9BACT</name>
<organism evidence="3 4">
    <name type="scientific">Cyclonatronum proteinivorum</name>
    <dbReference type="NCBI Taxonomy" id="1457365"/>
    <lineage>
        <taxon>Bacteria</taxon>
        <taxon>Pseudomonadati</taxon>
        <taxon>Balneolota</taxon>
        <taxon>Balneolia</taxon>
        <taxon>Balneolales</taxon>
        <taxon>Cyclonatronaceae</taxon>
        <taxon>Cyclonatronum</taxon>
    </lineage>
</organism>
<dbReference type="PANTHER" id="PTHR40278">
    <property type="entry name" value="DNA UTILIZATION PROTEIN HOFN"/>
    <property type="match status" value="1"/>
</dbReference>
<keyword evidence="2" id="KW-0472">Membrane</keyword>
<dbReference type="OrthoDB" id="9764682at2"/>
<protein>
    <recommendedName>
        <fullName evidence="5">Type IV pilus assembly protein PilM</fullName>
    </recommendedName>
</protein>
<evidence type="ECO:0008006" key="5">
    <source>
        <dbReference type="Google" id="ProtNLM"/>
    </source>
</evidence>
<dbReference type="EMBL" id="CP027806">
    <property type="protein sequence ID" value="AXI99776.1"/>
    <property type="molecule type" value="Genomic_DNA"/>
</dbReference>
<dbReference type="RefSeq" id="WP_114983113.1">
    <property type="nucleotide sequence ID" value="NZ_CP027806.1"/>
</dbReference>
<evidence type="ECO:0000313" key="4">
    <source>
        <dbReference type="Proteomes" id="UP000254808"/>
    </source>
</evidence>
<proteinExistence type="predicted"/>
<dbReference type="PANTHER" id="PTHR40278:SF1">
    <property type="entry name" value="DNA UTILIZATION PROTEIN HOFN"/>
    <property type="match status" value="1"/>
</dbReference>
<feature type="region of interest" description="Disordered" evidence="1">
    <location>
        <begin position="558"/>
        <end position="579"/>
    </location>
</feature>
<dbReference type="InterPro" id="IPR052534">
    <property type="entry name" value="Extracell_DNA_Util/SecSys_Comp"/>
</dbReference>
<keyword evidence="2" id="KW-1133">Transmembrane helix</keyword>